<proteinExistence type="predicted"/>
<name>A0ABS5D172_9FLAO</name>
<evidence type="ECO:0000313" key="2">
    <source>
        <dbReference type="Proteomes" id="UP000679008"/>
    </source>
</evidence>
<dbReference type="Pfam" id="PF07505">
    <property type="entry name" value="DUF5131"/>
    <property type="match status" value="1"/>
</dbReference>
<organism evidence="1 2">
    <name type="scientific">Flavobacterium erciyesense</name>
    <dbReference type="NCBI Taxonomy" id="2825842"/>
    <lineage>
        <taxon>Bacteria</taxon>
        <taxon>Pseudomonadati</taxon>
        <taxon>Bacteroidota</taxon>
        <taxon>Flavobacteriia</taxon>
        <taxon>Flavobacteriales</taxon>
        <taxon>Flavobacteriaceae</taxon>
        <taxon>Flavobacterium</taxon>
    </lineage>
</organism>
<protein>
    <submittedName>
        <fullName evidence="1">DUF5131 family protein</fullName>
    </submittedName>
</protein>
<sequence length="267" mass="31261">MKKSKKVELSKIQWTGATWNPWHGCRKVSAGCKFCYMFRDKERYGQKPTDVLKSKTKFDEPTKWSEPQLIFACSWSDWFIEEADQWRPEAWQIIKDTPHHIYQILTKRPERILDNLPSDWGDGYPNVWLGVSVESNDEKDRIETLSKVPAKIRFISAEPLIGELTLDEFSSNLKENFHWMIIGGESGNKTGKYLYREAKIEWFKSLIKISKKTNIKVFVKQLGTFLAEELKLKDRHGGDANEFEKALQIREFPINMDGFKITDEKAF</sequence>
<keyword evidence="2" id="KW-1185">Reference proteome</keyword>
<reference evidence="1 2" key="1">
    <citation type="submission" date="2021-04" db="EMBL/GenBank/DDBJ databases">
        <title>Description of novel Flavobacterium sp. F-328.</title>
        <authorList>
            <person name="Saticioglu I.B."/>
        </authorList>
    </citation>
    <scope>NUCLEOTIDE SEQUENCE [LARGE SCALE GENOMIC DNA]</scope>
    <source>
        <strain evidence="1 2">F-328</strain>
    </source>
</reference>
<dbReference type="Proteomes" id="UP000679008">
    <property type="component" value="Unassembled WGS sequence"/>
</dbReference>
<accession>A0ABS5D172</accession>
<dbReference type="EMBL" id="JAGPXB010000002">
    <property type="protein sequence ID" value="MBQ0907769.1"/>
    <property type="molecule type" value="Genomic_DNA"/>
</dbReference>
<gene>
    <name evidence="1" type="ORF">KBJ98_03525</name>
</gene>
<dbReference type="RefSeq" id="WP_210788303.1">
    <property type="nucleotide sequence ID" value="NZ_JAGPXB010000002.1"/>
</dbReference>
<comment type="caution">
    <text evidence="1">The sequence shown here is derived from an EMBL/GenBank/DDBJ whole genome shotgun (WGS) entry which is preliminary data.</text>
</comment>
<evidence type="ECO:0000313" key="1">
    <source>
        <dbReference type="EMBL" id="MBQ0907769.1"/>
    </source>
</evidence>
<dbReference type="InterPro" id="IPR011101">
    <property type="entry name" value="DUF5131"/>
</dbReference>